<reference evidence="3" key="2">
    <citation type="journal article" date="2023" name="IMA Fungus">
        <title>Comparative genomic study of the Penicillium genus elucidates a diverse pangenome and 15 lateral gene transfer events.</title>
        <authorList>
            <person name="Petersen C."/>
            <person name="Sorensen T."/>
            <person name="Nielsen M.R."/>
            <person name="Sondergaard T.E."/>
            <person name="Sorensen J.L."/>
            <person name="Fitzpatrick D.A."/>
            <person name="Frisvad J.C."/>
            <person name="Nielsen K.L."/>
        </authorList>
    </citation>
    <scope>NUCLEOTIDE SEQUENCE</scope>
    <source>
        <strain evidence="3">IBT 34128</strain>
    </source>
</reference>
<dbReference type="GO" id="GO:0016746">
    <property type="term" value="F:acyltransferase activity"/>
    <property type="evidence" value="ECO:0007669"/>
    <property type="project" value="InterPro"/>
</dbReference>
<feature type="domain" description="Peripheral subunit-binding (PSBD)" evidence="2">
    <location>
        <begin position="42"/>
        <end position="82"/>
    </location>
</feature>
<comment type="caution">
    <text evidence="3">The sequence shown here is derived from an EMBL/GenBank/DDBJ whole genome shotgun (WGS) entry which is preliminary data.</text>
</comment>
<dbReference type="InterPro" id="IPR004167">
    <property type="entry name" value="PSBD"/>
</dbReference>
<accession>A0A9W9KQY1</accession>
<dbReference type="Gene3D" id="4.10.320.10">
    <property type="entry name" value="E3-binding domain"/>
    <property type="match status" value="1"/>
</dbReference>
<sequence>MAARITAGQVPAMFARRQPTVFLASRRMQSSSAPQTQNPAYPLYPSVIQLLHQKGIPDSEVSKIPASGPKGRLLKGDVLAYLGQIAADYPSTQAAQLAKLTHLDLSNIKIAPAPKPAAPAPAEKEEVVAKPPPMASIAISVSPGRRAESLGVTVPLSRFLAVATDLANDDLPRSSSAKPSADELFDEVLGADPVLTSRGHYLPELNAVESPAPSRQQKAVSEDIIDILSAKSQRKTVSSPIVEIPSGGAANVFSLTVPVGDEVRAKEFLERIKTLLQVEPARLVL</sequence>
<organism evidence="3 4">
    <name type="scientific">Penicillium alfredii</name>
    <dbReference type="NCBI Taxonomy" id="1506179"/>
    <lineage>
        <taxon>Eukaryota</taxon>
        <taxon>Fungi</taxon>
        <taxon>Dikarya</taxon>
        <taxon>Ascomycota</taxon>
        <taxon>Pezizomycotina</taxon>
        <taxon>Eurotiomycetes</taxon>
        <taxon>Eurotiomycetidae</taxon>
        <taxon>Eurotiales</taxon>
        <taxon>Aspergillaceae</taxon>
        <taxon>Penicillium</taxon>
    </lineage>
</organism>
<evidence type="ECO:0000259" key="2">
    <source>
        <dbReference type="PROSITE" id="PS51826"/>
    </source>
</evidence>
<dbReference type="SUPFAM" id="SSF47005">
    <property type="entry name" value="Peripheral subunit-binding domain of 2-oxo acid dehydrogenase complex"/>
    <property type="match status" value="1"/>
</dbReference>
<evidence type="ECO:0000313" key="3">
    <source>
        <dbReference type="EMBL" id="KAJ5114945.1"/>
    </source>
</evidence>
<dbReference type="GeneID" id="81390455"/>
<proteinExistence type="inferred from homology"/>
<name>A0A9W9KQY1_9EURO</name>
<dbReference type="EMBL" id="JAPMSZ010000001">
    <property type="protein sequence ID" value="KAJ5114945.1"/>
    <property type="molecule type" value="Genomic_DNA"/>
</dbReference>
<dbReference type="RefSeq" id="XP_056516137.1">
    <property type="nucleotide sequence ID" value="XM_056651287.1"/>
</dbReference>
<comment type="similarity">
    <text evidence="1">Belongs to the 2-oxoacid dehydrogenase family.</text>
</comment>
<dbReference type="AlphaFoldDB" id="A0A9W9KQY1"/>
<dbReference type="Proteomes" id="UP001141434">
    <property type="component" value="Unassembled WGS sequence"/>
</dbReference>
<dbReference type="PROSITE" id="PS51826">
    <property type="entry name" value="PSBD"/>
    <property type="match status" value="1"/>
</dbReference>
<dbReference type="InterPro" id="IPR036625">
    <property type="entry name" value="E3-bd_dom_sf"/>
</dbReference>
<protein>
    <recommendedName>
        <fullName evidence="2">Peripheral subunit-binding (PSBD) domain-containing protein</fullName>
    </recommendedName>
</protein>
<gene>
    <name evidence="3" type="ORF">NUU61_000704</name>
</gene>
<dbReference type="OrthoDB" id="202158at2759"/>
<evidence type="ECO:0000256" key="1">
    <source>
        <dbReference type="ARBA" id="ARBA00007317"/>
    </source>
</evidence>
<reference evidence="3" key="1">
    <citation type="submission" date="2022-11" db="EMBL/GenBank/DDBJ databases">
        <authorList>
            <person name="Petersen C."/>
        </authorList>
    </citation>
    <scope>NUCLEOTIDE SEQUENCE</scope>
    <source>
        <strain evidence="3">IBT 34128</strain>
    </source>
</reference>
<evidence type="ECO:0000313" key="4">
    <source>
        <dbReference type="Proteomes" id="UP001141434"/>
    </source>
</evidence>
<keyword evidence="4" id="KW-1185">Reference proteome</keyword>
<dbReference type="Pfam" id="PF02817">
    <property type="entry name" value="E3_binding"/>
    <property type="match status" value="1"/>
</dbReference>